<dbReference type="Gene3D" id="3.40.50.1820">
    <property type="entry name" value="alpha/beta hydrolase"/>
    <property type="match status" value="2"/>
</dbReference>
<dbReference type="GO" id="GO:0005829">
    <property type="term" value="C:cytosol"/>
    <property type="evidence" value="ECO:0007669"/>
    <property type="project" value="TreeGrafter"/>
</dbReference>
<dbReference type="Pfam" id="PF02897">
    <property type="entry name" value="Peptidase_S9_N"/>
    <property type="match status" value="1"/>
</dbReference>
<evidence type="ECO:0000313" key="6">
    <source>
        <dbReference type="EMBL" id="VEI13546.1"/>
    </source>
</evidence>
<dbReference type="PANTHER" id="PTHR42881:SF13">
    <property type="entry name" value="PROLYL ENDOPEPTIDASE"/>
    <property type="match status" value="1"/>
</dbReference>
<keyword evidence="7" id="KW-1185">Reference proteome</keyword>
<evidence type="ECO:0000256" key="1">
    <source>
        <dbReference type="ARBA" id="ARBA00022670"/>
    </source>
</evidence>
<dbReference type="AlphaFoldDB" id="A0A448PF54"/>
<sequence>MTKKHQKSADPYLHLEELNKKNHKWVTKESERTLAEFGGRGFKRRRKDVAKILAAKDKLVLGSKRGEWIYNFHTDGDNPRGLWRRAKMADYLAKDQEKIGWEVLLDVDRLGKKEGESWVFHGASLLYPSYDRALITLSRGGSDSNVVREFDVAKKRFVKGGFERGESKGSMSWVDDSAVIVSGDFGAGSLTDSGYPRTARLWKRGTKLAKAPVIIEGEASDVIVGATYDPTPGFERLIAYRATDFRSTMMYDVDLAAVRNAEGVVPAEALRPFQLPHSAEVGALRDWALVTLRHDWELDGHVFVAGSVLVLPYEAALAGPRAGDVRVLYKPTDSTAFLDVTATATGLVLTILDNVQTRILFAADPHVAGGGAGGDAGGAASRADGSVAGGVASRADGSVAGGDKWQIVEVTPEAAQFATVSVAAVDPRESEDVWMTISDFLTPPTLYYGTVNQEELRARKLRSAPARFDAEGLEVRQMWAESADGTKVPYFAVGSPKVLDGKRRARVLLDGYGGFEVPRLPSYISTYGKVWLEEGGVYVVANIRGGGEFGPAWHQAALKENRNKAYEDFAAVAADLVDRGITKVSKLAAIGGSNGGLLMGNMYTTYPQLFGAIVCQVPLLDMKRYSHLLAGASWMEEYGNPDTDDWEYMEQYSAYHNVGDGPHPPILLTTSTRDDRVHPGHARKFHALLKDSGFETYLYENTEGGHAGAADIEQQALMTALVFSFLDKKLKK</sequence>
<name>A0A448PF54_9ACTO</name>
<keyword evidence="3" id="KW-0720">Serine protease</keyword>
<dbReference type="Gene3D" id="2.130.10.120">
    <property type="entry name" value="Prolyl oligopeptidase, N-terminal domain"/>
    <property type="match status" value="2"/>
</dbReference>
<dbReference type="KEGG" id="tbw:NCTC13354_01263"/>
<gene>
    <name evidence="6" type="ORF">NCTC13354_01263</name>
</gene>
<dbReference type="Pfam" id="PF00326">
    <property type="entry name" value="Peptidase_S9"/>
    <property type="match status" value="1"/>
</dbReference>
<evidence type="ECO:0000259" key="5">
    <source>
        <dbReference type="Pfam" id="PF02897"/>
    </source>
</evidence>
<evidence type="ECO:0000256" key="3">
    <source>
        <dbReference type="ARBA" id="ARBA00022825"/>
    </source>
</evidence>
<dbReference type="SUPFAM" id="SSF53474">
    <property type="entry name" value="alpha/beta-Hydrolases"/>
    <property type="match status" value="1"/>
</dbReference>
<dbReference type="RefSeq" id="WP_126416646.1">
    <property type="nucleotide sequence ID" value="NZ_LR134476.1"/>
</dbReference>
<dbReference type="InterPro" id="IPR001375">
    <property type="entry name" value="Peptidase_S9_cat"/>
</dbReference>
<organism evidence="6 7">
    <name type="scientific">Trueperella bialowiezensis</name>
    <dbReference type="NCBI Taxonomy" id="312285"/>
    <lineage>
        <taxon>Bacteria</taxon>
        <taxon>Bacillati</taxon>
        <taxon>Actinomycetota</taxon>
        <taxon>Actinomycetes</taxon>
        <taxon>Actinomycetales</taxon>
        <taxon>Actinomycetaceae</taxon>
        <taxon>Trueperella</taxon>
    </lineage>
</organism>
<dbReference type="InterPro" id="IPR023302">
    <property type="entry name" value="Pept_S9A_N"/>
</dbReference>
<keyword evidence="1" id="KW-0645">Protease</keyword>
<keyword evidence="2 6" id="KW-0378">Hydrolase</keyword>
<dbReference type="InterPro" id="IPR051167">
    <property type="entry name" value="Prolyl_oligopep/macrocyclase"/>
</dbReference>
<dbReference type="Proteomes" id="UP000269542">
    <property type="component" value="Chromosome"/>
</dbReference>
<dbReference type="GO" id="GO:0004252">
    <property type="term" value="F:serine-type endopeptidase activity"/>
    <property type="evidence" value="ECO:0007669"/>
    <property type="project" value="UniProtKB-EC"/>
</dbReference>
<dbReference type="GO" id="GO:0070012">
    <property type="term" value="F:oligopeptidase activity"/>
    <property type="evidence" value="ECO:0007669"/>
    <property type="project" value="TreeGrafter"/>
</dbReference>
<dbReference type="OrthoDB" id="9801421at2"/>
<feature type="domain" description="Peptidase S9 prolyl oligopeptidase catalytic" evidence="4">
    <location>
        <begin position="530"/>
        <end position="731"/>
    </location>
</feature>
<dbReference type="EMBL" id="LR134476">
    <property type="protein sequence ID" value="VEI13546.1"/>
    <property type="molecule type" value="Genomic_DNA"/>
</dbReference>
<dbReference type="InterPro" id="IPR029058">
    <property type="entry name" value="AB_hydrolase_fold"/>
</dbReference>
<accession>A0A448PF54</accession>
<evidence type="ECO:0000256" key="2">
    <source>
        <dbReference type="ARBA" id="ARBA00022801"/>
    </source>
</evidence>
<dbReference type="InterPro" id="IPR002470">
    <property type="entry name" value="Peptidase_S9A"/>
</dbReference>
<proteinExistence type="predicted"/>
<dbReference type="SUPFAM" id="SSF50993">
    <property type="entry name" value="Peptidase/esterase 'gauge' domain"/>
    <property type="match status" value="1"/>
</dbReference>
<dbReference type="EC" id="3.4.21.26" evidence="6"/>
<dbReference type="PRINTS" id="PR00862">
    <property type="entry name" value="PROLIGOPTASE"/>
</dbReference>
<evidence type="ECO:0000313" key="7">
    <source>
        <dbReference type="Proteomes" id="UP000269542"/>
    </source>
</evidence>
<evidence type="ECO:0000259" key="4">
    <source>
        <dbReference type="Pfam" id="PF00326"/>
    </source>
</evidence>
<reference evidence="6 7" key="1">
    <citation type="submission" date="2018-12" db="EMBL/GenBank/DDBJ databases">
        <authorList>
            <consortium name="Pathogen Informatics"/>
        </authorList>
    </citation>
    <scope>NUCLEOTIDE SEQUENCE [LARGE SCALE GENOMIC DNA]</scope>
    <source>
        <strain evidence="6 7">NCTC13354</strain>
    </source>
</reference>
<protein>
    <submittedName>
        <fullName evidence="6">Prolyl endopeptidase</fullName>
        <ecNumber evidence="6">3.4.21.26</ecNumber>
    </submittedName>
</protein>
<feature type="domain" description="Peptidase S9A N-terminal" evidence="5">
    <location>
        <begin position="4"/>
        <end position="224"/>
    </location>
</feature>
<dbReference type="GO" id="GO:0006508">
    <property type="term" value="P:proteolysis"/>
    <property type="evidence" value="ECO:0007669"/>
    <property type="project" value="UniProtKB-KW"/>
</dbReference>
<dbReference type="PANTHER" id="PTHR42881">
    <property type="entry name" value="PROLYL ENDOPEPTIDASE"/>
    <property type="match status" value="1"/>
</dbReference>